<organism evidence="2 3">
    <name type="scientific">Portunus trituberculatus</name>
    <name type="common">Swimming crab</name>
    <name type="synonym">Neptunus trituberculatus</name>
    <dbReference type="NCBI Taxonomy" id="210409"/>
    <lineage>
        <taxon>Eukaryota</taxon>
        <taxon>Metazoa</taxon>
        <taxon>Ecdysozoa</taxon>
        <taxon>Arthropoda</taxon>
        <taxon>Crustacea</taxon>
        <taxon>Multicrustacea</taxon>
        <taxon>Malacostraca</taxon>
        <taxon>Eumalacostraca</taxon>
        <taxon>Eucarida</taxon>
        <taxon>Decapoda</taxon>
        <taxon>Pleocyemata</taxon>
        <taxon>Brachyura</taxon>
        <taxon>Eubrachyura</taxon>
        <taxon>Portunoidea</taxon>
        <taxon>Portunidae</taxon>
        <taxon>Portuninae</taxon>
        <taxon>Portunus</taxon>
    </lineage>
</organism>
<proteinExistence type="predicted"/>
<keyword evidence="3" id="KW-1185">Reference proteome</keyword>
<dbReference type="AlphaFoldDB" id="A0A5B7G8P0"/>
<accession>A0A5B7G8P0</accession>
<sequence length="66" mass="7338">MLWSKQVRWEEVMAMMVVMVAVVVVVVVLMALVVMEVVVIVLPQSILHNLPPACVLIMRPGASLRL</sequence>
<evidence type="ECO:0000313" key="2">
    <source>
        <dbReference type="EMBL" id="MPC56371.1"/>
    </source>
</evidence>
<gene>
    <name evidence="2" type="ORF">E2C01_050331</name>
</gene>
<dbReference type="Proteomes" id="UP000324222">
    <property type="component" value="Unassembled WGS sequence"/>
</dbReference>
<keyword evidence="1" id="KW-1133">Transmembrane helix</keyword>
<feature type="transmembrane region" description="Helical" evidence="1">
    <location>
        <begin position="12"/>
        <end position="42"/>
    </location>
</feature>
<name>A0A5B7G8P0_PORTR</name>
<protein>
    <submittedName>
        <fullName evidence="2">Uncharacterized protein</fullName>
    </submittedName>
</protein>
<evidence type="ECO:0000313" key="3">
    <source>
        <dbReference type="Proteomes" id="UP000324222"/>
    </source>
</evidence>
<evidence type="ECO:0000256" key="1">
    <source>
        <dbReference type="SAM" id="Phobius"/>
    </source>
</evidence>
<reference evidence="2 3" key="1">
    <citation type="submission" date="2019-05" db="EMBL/GenBank/DDBJ databases">
        <title>Another draft genome of Portunus trituberculatus and its Hox gene families provides insights of decapod evolution.</title>
        <authorList>
            <person name="Jeong J.-H."/>
            <person name="Song I."/>
            <person name="Kim S."/>
            <person name="Choi T."/>
            <person name="Kim D."/>
            <person name="Ryu S."/>
            <person name="Kim W."/>
        </authorList>
    </citation>
    <scope>NUCLEOTIDE SEQUENCE [LARGE SCALE GENOMIC DNA]</scope>
    <source>
        <tissue evidence="2">Muscle</tissue>
    </source>
</reference>
<comment type="caution">
    <text evidence="2">The sequence shown here is derived from an EMBL/GenBank/DDBJ whole genome shotgun (WGS) entry which is preliminary data.</text>
</comment>
<keyword evidence="1" id="KW-0812">Transmembrane</keyword>
<dbReference type="EMBL" id="VSRR010013888">
    <property type="protein sequence ID" value="MPC56371.1"/>
    <property type="molecule type" value="Genomic_DNA"/>
</dbReference>
<keyword evidence="1" id="KW-0472">Membrane</keyword>